<feature type="domain" description="HTH tetR-type" evidence="3">
    <location>
        <begin position="23"/>
        <end position="83"/>
    </location>
</feature>
<reference evidence="4 5" key="1">
    <citation type="submission" date="2020-08" db="EMBL/GenBank/DDBJ databases">
        <title>Genomic Encyclopedia of Type Strains, Phase IV (KMG-IV): sequencing the most valuable type-strain genomes for metagenomic binning, comparative biology and taxonomic classification.</title>
        <authorList>
            <person name="Goeker M."/>
        </authorList>
    </citation>
    <scope>NUCLEOTIDE SEQUENCE [LARGE SCALE GENOMIC DNA]</scope>
    <source>
        <strain evidence="4 5">DSM 40141</strain>
    </source>
</reference>
<dbReference type="InterPro" id="IPR009057">
    <property type="entry name" value="Homeodomain-like_sf"/>
</dbReference>
<keyword evidence="1 2" id="KW-0238">DNA-binding</keyword>
<dbReference type="Gene3D" id="1.10.10.60">
    <property type="entry name" value="Homeodomain-like"/>
    <property type="match status" value="1"/>
</dbReference>
<dbReference type="Gene3D" id="1.10.357.10">
    <property type="entry name" value="Tetracycline Repressor, domain 2"/>
    <property type="match status" value="1"/>
</dbReference>
<gene>
    <name evidence="4" type="ORF">HNQ79_005747</name>
</gene>
<dbReference type="PANTHER" id="PTHR47752:SF1">
    <property type="entry name" value="HTH-TYPE TRANSCRIPTIONAL REPRESSOR FABR"/>
    <property type="match status" value="1"/>
</dbReference>
<evidence type="ECO:0000259" key="3">
    <source>
        <dbReference type="PROSITE" id="PS50977"/>
    </source>
</evidence>
<feature type="DNA-binding region" description="H-T-H motif" evidence="2">
    <location>
        <begin position="46"/>
        <end position="65"/>
    </location>
</feature>
<dbReference type="SUPFAM" id="SSF46689">
    <property type="entry name" value="Homeodomain-like"/>
    <property type="match status" value="1"/>
</dbReference>
<protein>
    <submittedName>
        <fullName evidence="4">AcrR family transcriptional regulator</fullName>
    </submittedName>
</protein>
<organism evidence="4 5">
    <name type="scientific">Streptomyces candidus</name>
    <dbReference type="NCBI Taxonomy" id="67283"/>
    <lineage>
        <taxon>Bacteria</taxon>
        <taxon>Bacillati</taxon>
        <taxon>Actinomycetota</taxon>
        <taxon>Actinomycetes</taxon>
        <taxon>Kitasatosporales</taxon>
        <taxon>Streptomycetaceae</taxon>
        <taxon>Streptomyces</taxon>
    </lineage>
</organism>
<dbReference type="Proteomes" id="UP000540423">
    <property type="component" value="Unassembled WGS sequence"/>
</dbReference>
<keyword evidence="5" id="KW-1185">Reference proteome</keyword>
<accession>A0A7X0HKL3</accession>
<dbReference type="EMBL" id="JACHEM010000019">
    <property type="protein sequence ID" value="MBB6439235.1"/>
    <property type="molecule type" value="Genomic_DNA"/>
</dbReference>
<evidence type="ECO:0000256" key="1">
    <source>
        <dbReference type="ARBA" id="ARBA00023125"/>
    </source>
</evidence>
<dbReference type="InterPro" id="IPR050692">
    <property type="entry name" value="HTH_transcr_repressor_FabR"/>
</dbReference>
<dbReference type="RefSeq" id="WP_185035722.1">
    <property type="nucleotide sequence ID" value="NZ_BNBN01000006.1"/>
</dbReference>
<name>A0A7X0HKL3_9ACTN</name>
<evidence type="ECO:0000256" key="2">
    <source>
        <dbReference type="PROSITE-ProRule" id="PRU00335"/>
    </source>
</evidence>
<dbReference type="AlphaFoldDB" id="A0A7X0HKL3"/>
<proteinExistence type="predicted"/>
<dbReference type="InterPro" id="IPR001647">
    <property type="entry name" value="HTH_TetR"/>
</dbReference>
<sequence>MSHIAETAPGATGAVGVRQAQKLRTRQALMDAALRLLEHQSLSSLGLREVTRAAGIAPTAFYRHFKDTAELGVALVEESLGGLHGALRTGLSAPDPGDSEARIALTVGLIADLTRSAPAHVRFVARERHGGVQPVRRAIGDQLRLFAEEVADALGALPDSAGWPREDLLMLAGIYVDHMVMTASAFLAAGPDGEQSTAELARRQLRLVGLGRRHWLDG</sequence>
<dbReference type="Pfam" id="PF00440">
    <property type="entry name" value="TetR_N"/>
    <property type="match status" value="1"/>
</dbReference>
<evidence type="ECO:0000313" key="5">
    <source>
        <dbReference type="Proteomes" id="UP000540423"/>
    </source>
</evidence>
<comment type="caution">
    <text evidence="4">The sequence shown here is derived from an EMBL/GenBank/DDBJ whole genome shotgun (WGS) entry which is preliminary data.</text>
</comment>
<dbReference type="PROSITE" id="PS50977">
    <property type="entry name" value="HTH_TETR_2"/>
    <property type="match status" value="1"/>
</dbReference>
<dbReference type="GO" id="GO:0003677">
    <property type="term" value="F:DNA binding"/>
    <property type="evidence" value="ECO:0007669"/>
    <property type="project" value="UniProtKB-UniRule"/>
</dbReference>
<dbReference type="PANTHER" id="PTHR47752">
    <property type="entry name" value="HTH-TYPE TRANSCRIPTIONAL REPRESSOR FABR"/>
    <property type="match status" value="1"/>
</dbReference>
<evidence type="ECO:0000313" key="4">
    <source>
        <dbReference type="EMBL" id="MBB6439235.1"/>
    </source>
</evidence>